<feature type="transmembrane region" description="Helical" evidence="5">
    <location>
        <begin position="12"/>
        <end position="28"/>
    </location>
</feature>
<dbReference type="STRING" id="96561.Dole_1436"/>
<dbReference type="EMBL" id="CP000859">
    <property type="protein sequence ID" value="ABW67240.1"/>
    <property type="molecule type" value="Genomic_DNA"/>
</dbReference>
<feature type="transmembrane region" description="Helical" evidence="5">
    <location>
        <begin position="118"/>
        <end position="141"/>
    </location>
</feature>
<dbReference type="KEGG" id="dol:Dole_1436"/>
<feature type="transmembrane region" description="Helical" evidence="5">
    <location>
        <begin position="161"/>
        <end position="181"/>
    </location>
</feature>
<dbReference type="OrthoDB" id="5447433at2"/>
<dbReference type="GO" id="GO:0016020">
    <property type="term" value="C:membrane"/>
    <property type="evidence" value="ECO:0007669"/>
    <property type="project" value="UniProtKB-SubCell"/>
</dbReference>
<organism evidence="7 8">
    <name type="scientific">Desulfosudis oleivorans (strain DSM 6200 / JCM 39069 / Hxd3)</name>
    <name type="common">Desulfococcus oleovorans</name>
    <dbReference type="NCBI Taxonomy" id="96561"/>
    <lineage>
        <taxon>Bacteria</taxon>
        <taxon>Pseudomonadati</taxon>
        <taxon>Thermodesulfobacteriota</taxon>
        <taxon>Desulfobacteria</taxon>
        <taxon>Desulfobacterales</taxon>
        <taxon>Desulfosudaceae</taxon>
        <taxon>Desulfosudis</taxon>
    </lineage>
</organism>
<evidence type="ECO:0000256" key="4">
    <source>
        <dbReference type="ARBA" id="ARBA00023136"/>
    </source>
</evidence>
<dbReference type="Pfam" id="PF04932">
    <property type="entry name" value="Wzy_C"/>
    <property type="match status" value="1"/>
</dbReference>
<feature type="transmembrane region" description="Helical" evidence="5">
    <location>
        <begin position="193"/>
        <end position="213"/>
    </location>
</feature>
<keyword evidence="4 5" id="KW-0472">Membrane</keyword>
<feature type="transmembrane region" description="Helical" evidence="5">
    <location>
        <begin position="353"/>
        <end position="372"/>
    </location>
</feature>
<feature type="transmembrane region" description="Helical" evidence="5">
    <location>
        <begin position="94"/>
        <end position="111"/>
    </location>
</feature>
<protein>
    <submittedName>
        <fullName evidence="7">O-antigen polymerase</fullName>
    </submittedName>
</protein>
<sequence length="404" mass="45713">MEVTAGPIPRKYIPTLIKIIVLIFILFVPFKDSVYEISNGLIGILFCFLLIRNRDYGILADQKPALLIVLLLFISMTLSNLAGRPGLYGWEKQIQFFYRYMLLYFALLYFLRKHFISVSFILCAALLSLGIQGVNGIYQYFVGIDILKHRLIFGGHRLTAAVHNPNLFGFLMMIGALSILGTIRPARLIKTGVVKFIFLCLLLGMFFFCLLYSGSRAAWLSLAFGIFLFFLLRFKNWNRAMKIFAITIVLTLPVLLLANDLFIKRMGDAFINYGHRPGCWQGAVSFIADAPVFGHGIRDDMIFLKLKRIAITSPHNAYLEVMVLLGFVGFLIYGRLIWTLYCRALKLSVIQPAYCLMLTGMMVSAFFGHSFITDQILLSACCLLCACMWFHGDPSRTSGDELPS</sequence>
<dbReference type="HOGENOM" id="CLU_692027_0_0_7"/>
<feature type="domain" description="O-antigen ligase-related" evidence="6">
    <location>
        <begin position="203"/>
        <end position="333"/>
    </location>
</feature>
<dbReference type="InterPro" id="IPR051533">
    <property type="entry name" value="WaaL-like"/>
</dbReference>
<evidence type="ECO:0000313" key="7">
    <source>
        <dbReference type="EMBL" id="ABW67240.1"/>
    </source>
</evidence>
<feature type="transmembrane region" description="Helical" evidence="5">
    <location>
        <begin position="243"/>
        <end position="263"/>
    </location>
</feature>
<feature type="transmembrane region" description="Helical" evidence="5">
    <location>
        <begin position="34"/>
        <end position="52"/>
    </location>
</feature>
<keyword evidence="3 5" id="KW-1133">Transmembrane helix</keyword>
<evidence type="ECO:0000256" key="3">
    <source>
        <dbReference type="ARBA" id="ARBA00022989"/>
    </source>
</evidence>
<name>A8ZZ87_DESOH</name>
<dbReference type="AlphaFoldDB" id="A8ZZ87"/>
<feature type="transmembrane region" description="Helical" evidence="5">
    <location>
        <begin position="219"/>
        <end position="236"/>
    </location>
</feature>
<dbReference type="eggNOG" id="COG3307">
    <property type="taxonomic scope" value="Bacteria"/>
</dbReference>
<dbReference type="InterPro" id="IPR007016">
    <property type="entry name" value="O-antigen_ligase-rel_domated"/>
</dbReference>
<evidence type="ECO:0000256" key="2">
    <source>
        <dbReference type="ARBA" id="ARBA00022692"/>
    </source>
</evidence>
<proteinExistence type="predicted"/>
<dbReference type="PANTHER" id="PTHR37422:SF13">
    <property type="entry name" value="LIPOPOLYSACCHARIDE BIOSYNTHESIS PROTEIN PA4999-RELATED"/>
    <property type="match status" value="1"/>
</dbReference>
<evidence type="ECO:0000313" key="8">
    <source>
        <dbReference type="Proteomes" id="UP000008561"/>
    </source>
</evidence>
<dbReference type="Proteomes" id="UP000008561">
    <property type="component" value="Chromosome"/>
</dbReference>
<evidence type="ECO:0000256" key="5">
    <source>
        <dbReference type="SAM" id="Phobius"/>
    </source>
</evidence>
<keyword evidence="8" id="KW-1185">Reference proteome</keyword>
<dbReference type="PANTHER" id="PTHR37422">
    <property type="entry name" value="TEICHURONIC ACID BIOSYNTHESIS PROTEIN TUAE"/>
    <property type="match status" value="1"/>
</dbReference>
<feature type="transmembrane region" description="Helical" evidence="5">
    <location>
        <begin position="321"/>
        <end position="341"/>
    </location>
</feature>
<feature type="transmembrane region" description="Helical" evidence="5">
    <location>
        <begin position="64"/>
        <end position="82"/>
    </location>
</feature>
<evidence type="ECO:0000259" key="6">
    <source>
        <dbReference type="Pfam" id="PF04932"/>
    </source>
</evidence>
<reference evidence="7 8" key="1">
    <citation type="submission" date="2007-10" db="EMBL/GenBank/DDBJ databases">
        <title>Complete sequence of Desulfococcus oleovorans Hxd3.</title>
        <authorList>
            <consortium name="US DOE Joint Genome Institute"/>
            <person name="Copeland A."/>
            <person name="Lucas S."/>
            <person name="Lapidus A."/>
            <person name="Barry K."/>
            <person name="Glavina del Rio T."/>
            <person name="Dalin E."/>
            <person name="Tice H."/>
            <person name="Pitluck S."/>
            <person name="Kiss H."/>
            <person name="Brettin T."/>
            <person name="Bruce D."/>
            <person name="Detter J.C."/>
            <person name="Han C."/>
            <person name="Schmutz J."/>
            <person name="Larimer F."/>
            <person name="Land M."/>
            <person name="Hauser L."/>
            <person name="Kyrpides N."/>
            <person name="Kim E."/>
            <person name="Wawrik B."/>
            <person name="Richardson P."/>
        </authorList>
    </citation>
    <scope>NUCLEOTIDE SEQUENCE [LARGE SCALE GENOMIC DNA]</scope>
    <source>
        <strain evidence="8">DSM 6200 / JCM 39069 / Hxd3</strain>
    </source>
</reference>
<gene>
    <name evidence="7" type="ordered locus">Dole_1436</name>
</gene>
<comment type="subcellular location">
    <subcellularLocation>
        <location evidence="1">Membrane</location>
        <topology evidence="1">Multi-pass membrane protein</topology>
    </subcellularLocation>
</comment>
<keyword evidence="2 5" id="KW-0812">Transmembrane</keyword>
<accession>A8ZZ87</accession>
<evidence type="ECO:0000256" key="1">
    <source>
        <dbReference type="ARBA" id="ARBA00004141"/>
    </source>
</evidence>